<evidence type="ECO:0000313" key="2">
    <source>
        <dbReference type="EMBL" id="KAH3890286.1"/>
    </source>
</evidence>
<feature type="region of interest" description="Disordered" evidence="1">
    <location>
        <begin position="1"/>
        <end position="22"/>
    </location>
</feature>
<proteinExistence type="predicted"/>
<sequence length="117" mass="13241">MAITNKRAMGPKELAKNVTSRTPPPCDHVFLPIQTIFELNRHIHKTNVLTKFHEDWAKNVSSRLFSCFHNIHIETTAPPSGGHVFQMITTIFKLCRTDGKTDGWTTPKQYPYAYGGG</sequence>
<evidence type="ECO:0000256" key="1">
    <source>
        <dbReference type="SAM" id="MobiDB-lite"/>
    </source>
</evidence>
<dbReference type="EMBL" id="JAIWYP010000001">
    <property type="protein sequence ID" value="KAH3890286.1"/>
    <property type="molecule type" value="Genomic_DNA"/>
</dbReference>
<reference evidence="2" key="1">
    <citation type="journal article" date="2019" name="bioRxiv">
        <title>The Genome of the Zebra Mussel, Dreissena polymorpha: A Resource for Invasive Species Research.</title>
        <authorList>
            <person name="McCartney M.A."/>
            <person name="Auch B."/>
            <person name="Kono T."/>
            <person name="Mallez S."/>
            <person name="Zhang Y."/>
            <person name="Obille A."/>
            <person name="Becker A."/>
            <person name="Abrahante J.E."/>
            <person name="Garbe J."/>
            <person name="Badalamenti J.P."/>
            <person name="Herman A."/>
            <person name="Mangelson H."/>
            <person name="Liachko I."/>
            <person name="Sullivan S."/>
            <person name="Sone E.D."/>
            <person name="Koren S."/>
            <person name="Silverstein K.A.T."/>
            <person name="Beckman K.B."/>
            <person name="Gohl D.M."/>
        </authorList>
    </citation>
    <scope>NUCLEOTIDE SEQUENCE</scope>
    <source>
        <strain evidence="2">Duluth1</strain>
        <tissue evidence="2">Whole animal</tissue>
    </source>
</reference>
<keyword evidence="3" id="KW-1185">Reference proteome</keyword>
<comment type="caution">
    <text evidence="2">The sequence shown here is derived from an EMBL/GenBank/DDBJ whole genome shotgun (WGS) entry which is preliminary data.</text>
</comment>
<dbReference type="AlphaFoldDB" id="A0A9D4N911"/>
<protein>
    <submittedName>
        <fullName evidence="2">Uncharacterized protein</fullName>
    </submittedName>
</protein>
<reference evidence="2" key="2">
    <citation type="submission" date="2020-11" db="EMBL/GenBank/DDBJ databases">
        <authorList>
            <person name="McCartney M.A."/>
            <person name="Auch B."/>
            <person name="Kono T."/>
            <person name="Mallez S."/>
            <person name="Becker A."/>
            <person name="Gohl D.M."/>
            <person name="Silverstein K.A.T."/>
            <person name="Koren S."/>
            <person name="Bechman K.B."/>
            <person name="Herman A."/>
            <person name="Abrahante J.E."/>
            <person name="Garbe J."/>
        </authorList>
    </citation>
    <scope>NUCLEOTIDE SEQUENCE</scope>
    <source>
        <strain evidence="2">Duluth1</strain>
        <tissue evidence="2">Whole animal</tissue>
    </source>
</reference>
<name>A0A9D4N911_DREPO</name>
<gene>
    <name evidence="2" type="ORF">DPMN_014362</name>
</gene>
<accession>A0A9D4N911</accession>
<evidence type="ECO:0000313" key="3">
    <source>
        <dbReference type="Proteomes" id="UP000828390"/>
    </source>
</evidence>
<dbReference type="Proteomes" id="UP000828390">
    <property type="component" value="Unassembled WGS sequence"/>
</dbReference>
<organism evidence="2 3">
    <name type="scientific">Dreissena polymorpha</name>
    <name type="common">Zebra mussel</name>
    <name type="synonym">Mytilus polymorpha</name>
    <dbReference type="NCBI Taxonomy" id="45954"/>
    <lineage>
        <taxon>Eukaryota</taxon>
        <taxon>Metazoa</taxon>
        <taxon>Spiralia</taxon>
        <taxon>Lophotrochozoa</taxon>
        <taxon>Mollusca</taxon>
        <taxon>Bivalvia</taxon>
        <taxon>Autobranchia</taxon>
        <taxon>Heteroconchia</taxon>
        <taxon>Euheterodonta</taxon>
        <taxon>Imparidentia</taxon>
        <taxon>Neoheterodontei</taxon>
        <taxon>Myida</taxon>
        <taxon>Dreissenoidea</taxon>
        <taxon>Dreissenidae</taxon>
        <taxon>Dreissena</taxon>
    </lineage>
</organism>